<keyword evidence="2 4" id="KW-0732">Signal</keyword>
<keyword evidence="8" id="KW-1185">Reference proteome</keyword>
<evidence type="ECO:0000259" key="5">
    <source>
        <dbReference type="Pfam" id="PF08263"/>
    </source>
</evidence>
<comment type="caution">
    <text evidence="7">The sequence shown here is derived from an EMBL/GenBank/DDBJ whole genome shotgun (WGS) entry which is preliminary data.</text>
</comment>
<evidence type="ECO:0000256" key="3">
    <source>
        <dbReference type="ARBA" id="ARBA00022737"/>
    </source>
</evidence>
<proteinExistence type="predicted"/>
<keyword evidence="3" id="KW-0677">Repeat</keyword>
<evidence type="ECO:0000259" key="6">
    <source>
        <dbReference type="Pfam" id="PF23598"/>
    </source>
</evidence>
<reference evidence="7 8" key="1">
    <citation type="journal article" date="2021" name="Nat. Commun.">
        <title>Incipient diploidization of the medicinal plant Perilla within 10,000 years.</title>
        <authorList>
            <person name="Zhang Y."/>
            <person name="Shen Q."/>
            <person name="Leng L."/>
            <person name="Zhang D."/>
            <person name="Chen S."/>
            <person name="Shi Y."/>
            <person name="Ning Z."/>
            <person name="Chen S."/>
        </authorList>
    </citation>
    <scope>NUCLEOTIDE SEQUENCE [LARGE SCALE GENOMIC DNA]</scope>
    <source>
        <strain evidence="8">cv. PC099</strain>
    </source>
</reference>
<feature type="domain" description="Leucine-rich repeat-containing N-terminal plant-type" evidence="5">
    <location>
        <begin position="27"/>
        <end position="66"/>
    </location>
</feature>
<name>A0AAD4JCM6_PERFH</name>
<dbReference type="Pfam" id="PF23598">
    <property type="entry name" value="LRR_14"/>
    <property type="match status" value="1"/>
</dbReference>
<protein>
    <submittedName>
        <fullName evidence="7">BRI1-associated receptor kinase</fullName>
    </submittedName>
</protein>
<keyword evidence="7" id="KW-0808">Transferase</keyword>
<evidence type="ECO:0000256" key="4">
    <source>
        <dbReference type="SAM" id="SignalP"/>
    </source>
</evidence>
<dbReference type="FunFam" id="3.80.10.10:FF:000024">
    <property type="entry name" value="Somatic embryogenesis receptor kinase 1"/>
    <property type="match status" value="1"/>
</dbReference>
<dbReference type="GO" id="GO:0016301">
    <property type="term" value="F:kinase activity"/>
    <property type="evidence" value="ECO:0007669"/>
    <property type="project" value="UniProtKB-KW"/>
</dbReference>
<dbReference type="SUPFAM" id="SSF52058">
    <property type="entry name" value="L domain-like"/>
    <property type="match status" value="1"/>
</dbReference>
<dbReference type="Gene3D" id="3.80.10.10">
    <property type="entry name" value="Ribonuclease Inhibitor"/>
    <property type="match status" value="1"/>
</dbReference>
<dbReference type="Pfam" id="PF08263">
    <property type="entry name" value="LRRNT_2"/>
    <property type="match status" value="1"/>
</dbReference>
<evidence type="ECO:0000313" key="7">
    <source>
        <dbReference type="EMBL" id="KAH6831320.1"/>
    </source>
</evidence>
<dbReference type="PANTHER" id="PTHR47988">
    <property type="entry name" value="SOMATIC EMBRYOGENESIS RECEPTOR KINASE 1"/>
    <property type="match status" value="1"/>
</dbReference>
<evidence type="ECO:0000256" key="2">
    <source>
        <dbReference type="ARBA" id="ARBA00022729"/>
    </source>
</evidence>
<organism evidence="7 8">
    <name type="scientific">Perilla frutescens var. hirtella</name>
    <name type="common">Perilla citriodora</name>
    <name type="synonym">Perilla setoyensis</name>
    <dbReference type="NCBI Taxonomy" id="608512"/>
    <lineage>
        <taxon>Eukaryota</taxon>
        <taxon>Viridiplantae</taxon>
        <taxon>Streptophyta</taxon>
        <taxon>Embryophyta</taxon>
        <taxon>Tracheophyta</taxon>
        <taxon>Spermatophyta</taxon>
        <taxon>Magnoliopsida</taxon>
        <taxon>eudicotyledons</taxon>
        <taxon>Gunneridae</taxon>
        <taxon>Pentapetalae</taxon>
        <taxon>asterids</taxon>
        <taxon>lamiids</taxon>
        <taxon>Lamiales</taxon>
        <taxon>Lamiaceae</taxon>
        <taxon>Nepetoideae</taxon>
        <taxon>Elsholtzieae</taxon>
        <taxon>Perilla</taxon>
    </lineage>
</organism>
<feature type="domain" description="Disease resistance R13L4/SHOC-2-like LRR" evidence="6">
    <location>
        <begin position="82"/>
        <end position="173"/>
    </location>
</feature>
<keyword evidence="7" id="KW-0418">Kinase</keyword>
<dbReference type="InterPro" id="IPR055414">
    <property type="entry name" value="LRR_R13L4/SHOC2-like"/>
</dbReference>
<evidence type="ECO:0000313" key="8">
    <source>
        <dbReference type="Proteomes" id="UP001190926"/>
    </source>
</evidence>
<dbReference type="AlphaFoldDB" id="A0AAD4JCM6"/>
<dbReference type="EMBL" id="SDAM02000091">
    <property type="protein sequence ID" value="KAH6831320.1"/>
    <property type="molecule type" value="Genomic_DNA"/>
</dbReference>
<dbReference type="Proteomes" id="UP001190926">
    <property type="component" value="Unassembled WGS sequence"/>
</dbReference>
<keyword evidence="7" id="KW-0675">Receptor</keyword>
<feature type="chain" id="PRO_5042260274" evidence="4">
    <location>
        <begin position="27"/>
        <end position="208"/>
    </location>
</feature>
<accession>A0AAD4JCM6</accession>
<gene>
    <name evidence="7" type="ORF">C2S53_010973</name>
</gene>
<dbReference type="InterPro" id="IPR032675">
    <property type="entry name" value="LRR_dom_sf"/>
</dbReference>
<evidence type="ECO:0000256" key="1">
    <source>
        <dbReference type="ARBA" id="ARBA00022614"/>
    </source>
</evidence>
<feature type="signal peptide" evidence="4">
    <location>
        <begin position="1"/>
        <end position="26"/>
    </location>
</feature>
<sequence length="208" mass="23210">MLFTNCFFHISMLTFQLWVAFRQVSGNAEGDALYALKSNLGDPYNVLQSWDPTLVNPCTWYHVTCNFENQVARLDIGDAGLSGQLVPQLGELRHLQYLEMYNNSISGGIPREVGKLKKLVSLDLYVNRLSGPIPDTLGRLHTLRFLRLNNNNFSGHIPMSLTTINTLQLLDLSNNQLTGPIPVNGSFKYFTPISFANNPLDPLPASPT</sequence>
<dbReference type="InterPro" id="IPR013210">
    <property type="entry name" value="LRR_N_plant-typ"/>
</dbReference>
<keyword evidence="1" id="KW-0433">Leucine-rich repeat</keyword>